<accession>A0AAN9T9C6</accession>
<comment type="caution">
    <text evidence="2">The sequence shown here is derived from an EMBL/GenBank/DDBJ whole genome shotgun (WGS) entry which is preliminary data.</text>
</comment>
<evidence type="ECO:0000313" key="2">
    <source>
        <dbReference type="EMBL" id="KAK7410015.1"/>
    </source>
</evidence>
<feature type="region of interest" description="Disordered" evidence="1">
    <location>
        <begin position="136"/>
        <end position="155"/>
    </location>
</feature>
<feature type="region of interest" description="Disordered" evidence="1">
    <location>
        <begin position="83"/>
        <end position="131"/>
    </location>
</feature>
<feature type="region of interest" description="Disordered" evidence="1">
    <location>
        <begin position="174"/>
        <end position="210"/>
    </location>
</feature>
<gene>
    <name evidence="2" type="ORF">VNO78_00481</name>
</gene>
<evidence type="ECO:0000256" key="1">
    <source>
        <dbReference type="SAM" id="MobiDB-lite"/>
    </source>
</evidence>
<evidence type="ECO:0000313" key="3">
    <source>
        <dbReference type="Proteomes" id="UP001386955"/>
    </source>
</evidence>
<dbReference type="EMBL" id="JAYMYS010000001">
    <property type="protein sequence ID" value="KAK7410015.1"/>
    <property type="molecule type" value="Genomic_DNA"/>
</dbReference>
<dbReference type="Pfam" id="PF07816">
    <property type="entry name" value="DUF1645"/>
    <property type="match status" value="1"/>
</dbReference>
<sequence>MEVLTHSPNASVNDPFDFNNARILSAPSSPKRFGDLYYLSAPSSPSRFAASYYPHDADDGFAFFVTGELNSPRSAEELFHGGKIKPLKEEGAKAQAQAQAQERRGRERNLSFSSSNTNARVARSLSPNHSNRRISHYTWDEDSGPATVSATNKTSSTSRKWRLRDFLLFRSASEGRGSSKDPLRKFPTFYRKPQDPIAPPKSTRKEPLSAHELHYTLKKAESQDMKKKTFLPYKQGILARLTSFGFK</sequence>
<dbReference type="Proteomes" id="UP001386955">
    <property type="component" value="Unassembled WGS sequence"/>
</dbReference>
<feature type="compositionally biased region" description="Basic and acidic residues" evidence="1">
    <location>
        <begin position="83"/>
        <end position="92"/>
    </location>
</feature>
<dbReference type="InterPro" id="IPR012442">
    <property type="entry name" value="DUF1645_plant"/>
</dbReference>
<feature type="compositionally biased region" description="Polar residues" evidence="1">
    <location>
        <begin position="110"/>
        <end position="129"/>
    </location>
</feature>
<protein>
    <submittedName>
        <fullName evidence="2">Uncharacterized protein</fullName>
    </submittedName>
</protein>
<organism evidence="2 3">
    <name type="scientific">Psophocarpus tetragonolobus</name>
    <name type="common">Winged bean</name>
    <name type="synonym">Dolichos tetragonolobus</name>
    <dbReference type="NCBI Taxonomy" id="3891"/>
    <lineage>
        <taxon>Eukaryota</taxon>
        <taxon>Viridiplantae</taxon>
        <taxon>Streptophyta</taxon>
        <taxon>Embryophyta</taxon>
        <taxon>Tracheophyta</taxon>
        <taxon>Spermatophyta</taxon>
        <taxon>Magnoliopsida</taxon>
        <taxon>eudicotyledons</taxon>
        <taxon>Gunneridae</taxon>
        <taxon>Pentapetalae</taxon>
        <taxon>rosids</taxon>
        <taxon>fabids</taxon>
        <taxon>Fabales</taxon>
        <taxon>Fabaceae</taxon>
        <taxon>Papilionoideae</taxon>
        <taxon>50 kb inversion clade</taxon>
        <taxon>NPAAA clade</taxon>
        <taxon>indigoferoid/millettioid clade</taxon>
        <taxon>Phaseoleae</taxon>
        <taxon>Psophocarpus</taxon>
    </lineage>
</organism>
<feature type="compositionally biased region" description="Polar residues" evidence="1">
    <location>
        <begin position="146"/>
        <end position="155"/>
    </location>
</feature>
<dbReference type="PANTHER" id="PTHR33095">
    <property type="entry name" value="OS07G0619500 PROTEIN"/>
    <property type="match status" value="1"/>
</dbReference>
<name>A0AAN9T9C6_PSOTE</name>
<keyword evidence="3" id="KW-1185">Reference proteome</keyword>
<reference evidence="2 3" key="1">
    <citation type="submission" date="2024-01" db="EMBL/GenBank/DDBJ databases">
        <title>The genomes of 5 underutilized Papilionoideae crops provide insights into root nodulation and disease resistanc.</title>
        <authorList>
            <person name="Jiang F."/>
        </authorList>
    </citation>
    <scope>NUCLEOTIDE SEQUENCE [LARGE SCALE GENOMIC DNA]</scope>
    <source>
        <strain evidence="2">DUOXIRENSHENG_FW03</strain>
        <tissue evidence="2">Leaves</tissue>
    </source>
</reference>
<proteinExistence type="predicted"/>
<dbReference type="AlphaFoldDB" id="A0AAN9T9C6"/>
<dbReference type="PANTHER" id="PTHR33095:SF14">
    <property type="entry name" value="AR781"/>
    <property type="match status" value="1"/>
</dbReference>